<comment type="caution">
    <text evidence="2">The sequence shown here is derived from an EMBL/GenBank/DDBJ whole genome shotgun (WGS) entry which is preliminary data.</text>
</comment>
<organism evidence="2 3">
    <name type="scientific">Reticulomyxa filosa</name>
    <dbReference type="NCBI Taxonomy" id="46433"/>
    <lineage>
        <taxon>Eukaryota</taxon>
        <taxon>Sar</taxon>
        <taxon>Rhizaria</taxon>
        <taxon>Retaria</taxon>
        <taxon>Foraminifera</taxon>
        <taxon>Monothalamids</taxon>
        <taxon>Reticulomyxidae</taxon>
        <taxon>Reticulomyxa</taxon>
    </lineage>
</organism>
<evidence type="ECO:0000256" key="1">
    <source>
        <dbReference type="SAM" id="Phobius"/>
    </source>
</evidence>
<sequence>MFVLPLQIPLQRKKNYRNIRIGAFSSEIKSQDQAIGKFFYFIFLFFIFILYLSERDREKRVSEKRDREKRVGEKINGKKGWGKFENNFYLRKEKKKFKELENLKMKKCWK</sequence>
<keyword evidence="1" id="KW-0472">Membrane</keyword>
<evidence type="ECO:0000313" key="3">
    <source>
        <dbReference type="Proteomes" id="UP000023152"/>
    </source>
</evidence>
<dbReference type="Proteomes" id="UP000023152">
    <property type="component" value="Unassembled WGS sequence"/>
</dbReference>
<dbReference type="AlphaFoldDB" id="X6LKQ2"/>
<accession>X6LKQ2</accession>
<dbReference type="EMBL" id="ASPP01037099">
    <property type="protein sequence ID" value="ETO01921.1"/>
    <property type="molecule type" value="Genomic_DNA"/>
</dbReference>
<evidence type="ECO:0000313" key="2">
    <source>
        <dbReference type="EMBL" id="ETO01921.1"/>
    </source>
</evidence>
<protein>
    <submittedName>
        <fullName evidence="2">Uncharacterized protein</fullName>
    </submittedName>
</protein>
<feature type="transmembrane region" description="Helical" evidence="1">
    <location>
        <begin position="34"/>
        <end position="52"/>
    </location>
</feature>
<reference evidence="2 3" key="1">
    <citation type="journal article" date="2013" name="Curr. Biol.">
        <title>The Genome of the Foraminiferan Reticulomyxa filosa.</title>
        <authorList>
            <person name="Glockner G."/>
            <person name="Hulsmann N."/>
            <person name="Schleicher M."/>
            <person name="Noegel A.A."/>
            <person name="Eichinger L."/>
            <person name="Gallinger C."/>
            <person name="Pawlowski J."/>
            <person name="Sierra R."/>
            <person name="Euteneuer U."/>
            <person name="Pillet L."/>
            <person name="Moustafa A."/>
            <person name="Platzer M."/>
            <person name="Groth M."/>
            <person name="Szafranski K."/>
            <person name="Schliwa M."/>
        </authorList>
    </citation>
    <scope>NUCLEOTIDE SEQUENCE [LARGE SCALE GENOMIC DNA]</scope>
</reference>
<keyword evidence="1" id="KW-0812">Transmembrane</keyword>
<keyword evidence="1" id="KW-1133">Transmembrane helix</keyword>
<keyword evidence="3" id="KW-1185">Reference proteome</keyword>
<gene>
    <name evidence="2" type="ORF">RFI_35518</name>
</gene>
<proteinExistence type="predicted"/>
<name>X6LKQ2_RETFI</name>